<evidence type="ECO:0000313" key="1">
    <source>
        <dbReference type="EMBL" id="KAK7539332.1"/>
    </source>
</evidence>
<sequence>MGVDTRIPYSKRAASRKEVGRGHHLVKRRVHSQRWTTCIVTFPFFSWIRSIMLMPKRLGSLARCSLGIGRRMYSQQILAKLWDSMNEAMDMKKPSSRKNLSSDPVPPKERMRIQPLVFSNTKSDWVAAEDNAQQSCLETGAILPVVSWNLLFFGFGGYVAARSLAAMDHLRNIFGERPRPMALMLRVDLEDLRTILEHEWVRRNFAVGFDTTPFTQPSLGVFRGPKDSVMMVSKELRTQHWLLVKGVLSVDLPTGGHYGPEKSGKVLRLGFVRLRHFRKFSERDFRIENRLRKLLDPEFFQKELNEAKESIKPVVQKRLLKEIKEYMVKEFRPGDEVVAAVLGADIATGDHGIPRTAYRWRKVGAVSRPTDLENVRTDRVVDFFLSKSVERVRVEEIYEEMAKNGIRSKVPLQEVMKYGINRKVPLGPFPKEKKPTVASYSDMLSSYTANTNRSWKDHSYFGWQRNRIYSDGMSDLQHERDILGPRLWARRSLNSRAEEKSSKTSGDSFTIPSFAQIFTNDPRFNYDLHKGEVLMWVSDDYGDITGIKVWQLRDRSTHFVDTLKIRSWEVN</sequence>
<comment type="caution">
    <text evidence="1">The sequence shown here is derived from an EMBL/GenBank/DDBJ whole genome shotgun (WGS) entry which is preliminary data.</text>
</comment>
<organism evidence="1 2">
    <name type="scientific">Phyllosticta citribraziliensis</name>
    <dbReference type="NCBI Taxonomy" id="989973"/>
    <lineage>
        <taxon>Eukaryota</taxon>
        <taxon>Fungi</taxon>
        <taxon>Dikarya</taxon>
        <taxon>Ascomycota</taxon>
        <taxon>Pezizomycotina</taxon>
        <taxon>Dothideomycetes</taxon>
        <taxon>Dothideomycetes incertae sedis</taxon>
        <taxon>Botryosphaeriales</taxon>
        <taxon>Phyllostictaceae</taxon>
        <taxon>Phyllosticta</taxon>
    </lineage>
</organism>
<accession>A0ABR1LVZ3</accession>
<evidence type="ECO:0000313" key="2">
    <source>
        <dbReference type="Proteomes" id="UP001360953"/>
    </source>
</evidence>
<proteinExistence type="predicted"/>
<keyword evidence="2" id="KW-1185">Reference proteome</keyword>
<name>A0ABR1LVZ3_9PEZI</name>
<dbReference type="GeneID" id="92027921"/>
<gene>
    <name evidence="1" type="ORF">J3D65DRAFT_276086</name>
</gene>
<protein>
    <submittedName>
        <fullName evidence="1">Uncharacterized protein</fullName>
    </submittedName>
</protein>
<reference evidence="1 2" key="1">
    <citation type="submission" date="2024-04" db="EMBL/GenBank/DDBJ databases">
        <title>Phyllosticta paracitricarpa is synonymous to the EU quarantine fungus P. citricarpa based on phylogenomic analyses.</title>
        <authorList>
            <consortium name="Lawrence Berkeley National Laboratory"/>
            <person name="Van ingen-buijs V.A."/>
            <person name="Van westerhoven A.C."/>
            <person name="Haridas S."/>
            <person name="Skiadas P."/>
            <person name="Martin F."/>
            <person name="Groenewald J.Z."/>
            <person name="Crous P.W."/>
            <person name="Seidl M.F."/>
        </authorList>
    </citation>
    <scope>NUCLEOTIDE SEQUENCE [LARGE SCALE GENOMIC DNA]</scope>
    <source>
        <strain evidence="1 2">CPC 17464</strain>
    </source>
</reference>
<dbReference type="RefSeq" id="XP_066656603.1">
    <property type="nucleotide sequence ID" value="XM_066795015.1"/>
</dbReference>
<dbReference type="EMBL" id="JBBPEH010000004">
    <property type="protein sequence ID" value="KAK7539332.1"/>
    <property type="molecule type" value="Genomic_DNA"/>
</dbReference>
<dbReference type="Proteomes" id="UP001360953">
    <property type="component" value="Unassembled WGS sequence"/>
</dbReference>